<dbReference type="RefSeq" id="WP_260727897.1">
    <property type="nucleotide sequence ID" value="NZ_BAAABS010000033.1"/>
</dbReference>
<reference evidence="2" key="1">
    <citation type="submission" date="2021-04" db="EMBL/GenBank/DDBJ databases">
        <title>Biosynthetic gene clusters of Dactylosporangioum roseum.</title>
        <authorList>
            <person name="Hartkoorn R.C."/>
            <person name="Beaudoing E."/>
            <person name="Hot D."/>
            <person name="Moureu S."/>
        </authorList>
    </citation>
    <scope>NUCLEOTIDE SEQUENCE</scope>
    <source>
        <strain evidence="2">NRRL B-16295</strain>
    </source>
</reference>
<accession>A0ABY5Z8W0</accession>
<dbReference type="Pfam" id="PF13580">
    <property type="entry name" value="SIS_2"/>
    <property type="match status" value="1"/>
</dbReference>
<proteinExistence type="predicted"/>
<gene>
    <name evidence="2" type="ORF">Drose_09985</name>
</gene>
<protein>
    <submittedName>
        <fullName evidence="2">SIS domain-containing protein</fullName>
    </submittedName>
</protein>
<organism evidence="2 3">
    <name type="scientific">Dactylosporangium roseum</name>
    <dbReference type="NCBI Taxonomy" id="47989"/>
    <lineage>
        <taxon>Bacteria</taxon>
        <taxon>Bacillati</taxon>
        <taxon>Actinomycetota</taxon>
        <taxon>Actinomycetes</taxon>
        <taxon>Micromonosporales</taxon>
        <taxon>Micromonosporaceae</taxon>
        <taxon>Dactylosporangium</taxon>
    </lineage>
</organism>
<dbReference type="InterPro" id="IPR046348">
    <property type="entry name" value="SIS_dom_sf"/>
</dbReference>
<dbReference type="InterPro" id="IPR001347">
    <property type="entry name" value="SIS_dom"/>
</dbReference>
<dbReference type="EMBL" id="CP073721">
    <property type="protein sequence ID" value="UWZ38530.1"/>
    <property type="molecule type" value="Genomic_DNA"/>
</dbReference>
<dbReference type="Proteomes" id="UP001058271">
    <property type="component" value="Chromosome"/>
</dbReference>
<evidence type="ECO:0000313" key="2">
    <source>
        <dbReference type="EMBL" id="UWZ38530.1"/>
    </source>
</evidence>
<keyword evidence="3" id="KW-1185">Reference proteome</keyword>
<feature type="domain" description="SIS" evidence="1">
    <location>
        <begin position="34"/>
        <end position="208"/>
    </location>
</feature>
<evidence type="ECO:0000313" key="3">
    <source>
        <dbReference type="Proteomes" id="UP001058271"/>
    </source>
</evidence>
<dbReference type="PROSITE" id="PS51464">
    <property type="entry name" value="SIS"/>
    <property type="match status" value="1"/>
</dbReference>
<dbReference type="Gene3D" id="3.40.50.10490">
    <property type="entry name" value="Glucose-6-phosphate isomerase like protein, domain 1"/>
    <property type="match status" value="1"/>
</dbReference>
<name>A0ABY5Z8W0_9ACTN</name>
<sequence length="243" mass="25451">MAVTALGYVSAIRSVIDRIDATQVGNVNRAAEHIVTALQAGGILQAFGTGHSEAVPVDFAGRAGGLVPTNKILLRDLVVCGGQEPRILENEKLERDPRIAAPPPEDAFVMAAQSGINGGIVEMALLIEQRGHKLIAITSVEHTERVAPRHPSGRRLADVADVVLDNGAPYGDALLSLDSGGAVCPVSSVTGALIAQRVIAEVVRRIEAAGEVAPVYLSANVPGGDEYNNTLESRYAGRVRRTA</sequence>
<evidence type="ECO:0000259" key="1">
    <source>
        <dbReference type="PROSITE" id="PS51464"/>
    </source>
</evidence>
<dbReference type="NCBIfam" id="NF002805">
    <property type="entry name" value="PRK02947.1"/>
    <property type="match status" value="1"/>
</dbReference>
<dbReference type="SUPFAM" id="SSF53697">
    <property type="entry name" value="SIS domain"/>
    <property type="match status" value="1"/>
</dbReference>